<reference evidence="2" key="1">
    <citation type="submission" date="2016-05" db="EMBL/GenBank/DDBJ databases">
        <title>Comparative genomics of biotechnologically important yeasts.</title>
        <authorList>
            <consortium name="DOE Joint Genome Institute"/>
            <person name="Riley R."/>
            <person name="Haridas S."/>
            <person name="Wolfe K.H."/>
            <person name="Lopes M.R."/>
            <person name="Hittinger C.T."/>
            <person name="Goker M."/>
            <person name="Salamov A."/>
            <person name="Wisecaver J."/>
            <person name="Long T.M."/>
            <person name="Aerts A.L."/>
            <person name="Barry K."/>
            <person name="Choi C."/>
            <person name="Clum A."/>
            <person name="Coughlan A.Y."/>
            <person name="Deshpande S."/>
            <person name="Douglass A.P."/>
            <person name="Hanson S.J."/>
            <person name="Klenk H.-P."/>
            <person name="Labutti K."/>
            <person name="Lapidus A."/>
            <person name="Lindquist E."/>
            <person name="Lipzen A."/>
            <person name="Meier-Kolthoff J.P."/>
            <person name="Ohm R.A."/>
            <person name="Otillar R.P."/>
            <person name="Pangilinan J."/>
            <person name="Peng Y."/>
            <person name="Rokas A."/>
            <person name="Rosa C.A."/>
            <person name="Scheuner C."/>
            <person name="Sibirny A.A."/>
            <person name="Slot J.C."/>
            <person name="Stielow J.B."/>
            <person name="Sun H."/>
            <person name="Kurtzman C.P."/>
            <person name="Blackwell M."/>
            <person name="Grigoriev I.V."/>
            <person name="Jeffries T.W."/>
        </authorList>
    </citation>
    <scope>NUCLEOTIDE SEQUENCE [LARGE SCALE GENOMIC DNA]</scope>
    <source>
        <strain evidence="2">NRRL Y-17324</strain>
    </source>
</reference>
<dbReference type="AlphaFoldDB" id="A0A1E4SME6"/>
<keyword evidence="2" id="KW-1185">Reference proteome</keyword>
<organism evidence="1 2">
    <name type="scientific">Suhomyces tanzawaensis NRRL Y-17324</name>
    <dbReference type="NCBI Taxonomy" id="984487"/>
    <lineage>
        <taxon>Eukaryota</taxon>
        <taxon>Fungi</taxon>
        <taxon>Dikarya</taxon>
        <taxon>Ascomycota</taxon>
        <taxon>Saccharomycotina</taxon>
        <taxon>Pichiomycetes</taxon>
        <taxon>Debaryomycetaceae</taxon>
        <taxon>Suhomyces</taxon>
    </lineage>
</organism>
<accession>A0A1E4SME6</accession>
<dbReference type="OrthoDB" id="4015084at2759"/>
<name>A0A1E4SME6_9ASCO</name>
<dbReference type="Proteomes" id="UP000094285">
    <property type="component" value="Unassembled WGS sequence"/>
</dbReference>
<gene>
    <name evidence="1" type="ORF">CANTADRAFT_153147</name>
</gene>
<protein>
    <submittedName>
        <fullName evidence="1">Uncharacterized protein</fullName>
    </submittedName>
</protein>
<evidence type="ECO:0000313" key="1">
    <source>
        <dbReference type="EMBL" id="ODV80552.1"/>
    </source>
</evidence>
<dbReference type="EMBL" id="KV453910">
    <property type="protein sequence ID" value="ODV80552.1"/>
    <property type="molecule type" value="Genomic_DNA"/>
</dbReference>
<dbReference type="GeneID" id="30980479"/>
<sequence>MPFENTIHQLKHRWDILLVEWRRRRYSNSHDPRLIHTKLKGKTLLSLRAFPHDEYHLKPGEFLTLAPRAKIVPEFALPVFEDFGDVFVPVAPSSPLAFTSPTLVSLQEESSRCESICQPLEPPKKLYPKMAQWPPLEPTAKQDPQLLTTSVGFEVNGHEAFHWSFVEVSHHQCPARAPVQSPIPNGRCPSGGAIHTKDWDRKVVAGDVLLEVAHSVTVQLVPNIPNYVFCLVDAKNKENKDFFAINLEPARTLYTKLSSLQPQNGKTTLELPLSATRPILAQYYNHGHVSLCHNSSQDS</sequence>
<proteinExistence type="predicted"/>
<evidence type="ECO:0000313" key="2">
    <source>
        <dbReference type="Proteomes" id="UP000094285"/>
    </source>
</evidence>
<dbReference type="RefSeq" id="XP_020065674.1">
    <property type="nucleotide sequence ID" value="XM_020206342.1"/>
</dbReference>